<dbReference type="PANTHER" id="PTHR43707">
    <property type="entry name" value="HISTIDYL-TRNA SYNTHETASE"/>
    <property type="match status" value="1"/>
</dbReference>
<evidence type="ECO:0000256" key="4">
    <source>
        <dbReference type="ARBA" id="ARBA00023146"/>
    </source>
</evidence>
<dbReference type="EMBL" id="LCKF01000006">
    <property type="protein sequence ID" value="KKT92110.1"/>
    <property type="molecule type" value="Genomic_DNA"/>
</dbReference>
<dbReference type="PANTHER" id="PTHR43707:SF1">
    <property type="entry name" value="HISTIDINE--TRNA LIGASE, MITOCHONDRIAL-RELATED"/>
    <property type="match status" value="1"/>
</dbReference>
<dbReference type="InterPro" id="IPR041715">
    <property type="entry name" value="HisRS-like_core"/>
</dbReference>
<comment type="similarity">
    <text evidence="1">Belongs to the class-II aminoacyl-tRNA synthetase family.</text>
</comment>
<comment type="catalytic activity">
    <reaction evidence="6">
        <text>tRNA(His) + L-histidine + ATP = L-histidyl-tRNA(His) + AMP + diphosphate + H(+)</text>
        <dbReference type="Rhea" id="RHEA:17313"/>
        <dbReference type="Rhea" id="RHEA-COMP:9665"/>
        <dbReference type="Rhea" id="RHEA-COMP:9689"/>
        <dbReference type="ChEBI" id="CHEBI:15378"/>
        <dbReference type="ChEBI" id="CHEBI:30616"/>
        <dbReference type="ChEBI" id="CHEBI:33019"/>
        <dbReference type="ChEBI" id="CHEBI:57595"/>
        <dbReference type="ChEBI" id="CHEBI:78442"/>
        <dbReference type="ChEBI" id="CHEBI:78527"/>
        <dbReference type="ChEBI" id="CHEBI:456215"/>
        <dbReference type="EC" id="6.1.1.21"/>
    </reaction>
</comment>
<proteinExistence type="inferred from homology"/>
<evidence type="ECO:0000259" key="8">
    <source>
        <dbReference type="PROSITE" id="PS50862"/>
    </source>
</evidence>
<feature type="domain" description="Aminoacyl-transfer RNA synthetases class-II family profile" evidence="8">
    <location>
        <begin position="44"/>
        <end position="131"/>
    </location>
</feature>
<accession>A0A0G1L862</accession>
<protein>
    <recommendedName>
        <fullName evidence="2">histidine--tRNA ligase</fullName>
        <ecNumber evidence="2">6.1.1.21</ecNumber>
    </recommendedName>
    <alternativeName>
        <fullName evidence="5">Histidyl-tRNA synthetase</fullName>
    </alternativeName>
</protein>
<dbReference type="Gene3D" id="3.30.930.10">
    <property type="entry name" value="Bira Bifunctional Protein, Domain 2"/>
    <property type="match status" value="1"/>
</dbReference>
<gene>
    <name evidence="9" type="ORF">UW92_C0006G0009</name>
</gene>
<evidence type="ECO:0000256" key="2">
    <source>
        <dbReference type="ARBA" id="ARBA00012815"/>
    </source>
</evidence>
<evidence type="ECO:0000313" key="9">
    <source>
        <dbReference type="EMBL" id="KKT92110.1"/>
    </source>
</evidence>
<dbReference type="GO" id="GO:0004821">
    <property type="term" value="F:histidine-tRNA ligase activity"/>
    <property type="evidence" value="ECO:0007669"/>
    <property type="project" value="UniProtKB-EC"/>
</dbReference>
<keyword evidence="4" id="KW-0030">Aminoacyl-tRNA synthetase</keyword>
<dbReference type="SUPFAM" id="SSF52954">
    <property type="entry name" value="Class II aaRS ABD-related"/>
    <property type="match status" value="1"/>
</dbReference>
<keyword evidence="3" id="KW-0547">Nucleotide-binding</keyword>
<dbReference type="PIRSF" id="PIRSF001549">
    <property type="entry name" value="His-tRNA_synth"/>
    <property type="match status" value="1"/>
</dbReference>
<organism evidence="9 10">
    <name type="scientific">Candidatus Jorgensenbacteria bacterium GW2011_GWA2_45_13</name>
    <dbReference type="NCBI Taxonomy" id="1618662"/>
    <lineage>
        <taxon>Bacteria</taxon>
        <taxon>Candidatus Joergenseniibacteriota</taxon>
    </lineage>
</organism>
<dbReference type="EC" id="6.1.1.21" evidence="2"/>
<dbReference type="Pfam" id="PF13393">
    <property type="entry name" value="tRNA-synt_His"/>
    <property type="match status" value="1"/>
</dbReference>
<dbReference type="InterPro" id="IPR045864">
    <property type="entry name" value="aa-tRNA-synth_II/BPL/LPL"/>
</dbReference>
<dbReference type="InterPro" id="IPR004516">
    <property type="entry name" value="HisRS/HisZ"/>
</dbReference>
<dbReference type="Gene3D" id="3.40.50.800">
    <property type="entry name" value="Anticodon-binding domain"/>
    <property type="match status" value="1"/>
</dbReference>
<dbReference type="GO" id="GO:0006427">
    <property type="term" value="P:histidyl-tRNA aminoacylation"/>
    <property type="evidence" value="ECO:0007669"/>
    <property type="project" value="TreeGrafter"/>
</dbReference>
<dbReference type="Proteomes" id="UP000033966">
    <property type="component" value="Unassembled WGS sequence"/>
</dbReference>
<evidence type="ECO:0000256" key="7">
    <source>
        <dbReference type="PIRSR" id="PIRSR001549-1"/>
    </source>
</evidence>
<dbReference type="GO" id="GO:0000166">
    <property type="term" value="F:nucleotide binding"/>
    <property type="evidence" value="ECO:0007669"/>
    <property type="project" value="UniProtKB-KW"/>
</dbReference>
<evidence type="ECO:0000256" key="5">
    <source>
        <dbReference type="ARBA" id="ARBA00030619"/>
    </source>
</evidence>
<comment type="caution">
    <text evidence="9">The sequence shown here is derived from an EMBL/GenBank/DDBJ whole genome shotgun (WGS) entry which is preliminary data.</text>
</comment>
<dbReference type="SUPFAM" id="SSF55681">
    <property type="entry name" value="Class II aaRS and biotin synthetases"/>
    <property type="match status" value="1"/>
</dbReference>
<evidence type="ECO:0000256" key="3">
    <source>
        <dbReference type="ARBA" id="ARBA00022741"/>
    </source>
</evidence>
<evidence type="ECO:0000256" key="6">
    <source>
        <dbReference type="ARBA" id="ARBA00047639"/>
    </source>
</evidence>
<name>A0A0G1L862_9BACT</name>
<keyword evidence="9" id="KW-0436">Ligase</keyword>
<dbReference type="InterPro" id="IPR036621">
    <property type="entry name" value="Anticodon-bd_dom_sf"/>
</dbReference>
<evidence type="ECO:0000256" key="1">
    <source>
        <dbReference type="ARBA" id="ARBA00008226"/>
    </source>
</evidence>
<evidence type="ECO:0000313" key="10">
    <source>
        <dbReference type="Proteomes" id="UP000033966"/>
    </source>
</evidence>
<dbReference type="PROSITE" id="PS50862">
    <property type="entry name" value="AA_TRNA_LIGASE_II"/>
    <property type="match status" value="1"/>
</dbReference>
<dbReference type="AlphaFoldDB" id="A0A0G1L862"/>
<dbReference type="InterPro" id="IPR006195">
    <property type="entry name" value="aa-tRNA-synth_II"/>
</dbReference>
<reference evidence="9 10" key="1">
    <citation type="journal article" date="2015" name="Nature">
        <title>rRNA introns, odd ribosomes, and small enigmatic genomes across a large radiation of phyla.</title>
        <authorList>
            <person name="Brown C.T."/>
            <person name="Hug L.A."/>
            <person name="Thomas B.C."/>
            <person name="Sharon I."/>
            <person name="Castelle C.J."/>
            <person name="Singh A."/>
            <person name="Wilkins M.J."/>
            <person name="Williams K.H."/>
            <person name="Banfield J.F."/>
        </authorList>
    </citation>
    <scope>NUCLEOTIDE SEQUENCE [LARGE SCALE GENOMIC DNA]</scope>
</reference>
<sequence length="434" mass="48958">MPKTKKVQAKKTASKKTRADFFRVADGMADILPKDEAWWREIWRAGFSISECHNFHFIETPVIERLDLFVNGADGVNGDIEKRLFVFSLKKGERVVLRPGGILPILRSYVEHHLGYFSSPLKVFSYGPMFRRHPGVDEVAVSHEWGFQIIGDNDPVYDIQSITVVLDFLKSLKIKNTTLKINTNGCRVCRKSYQEKLKNYYAGAKSDLCSRCARMAEKDIASVFMCKEEGCVAVKECAPIILDYLCQSCNNHLKVLLELIEDNGILYEPDPYLINDFDGFNRMVFSIRSASGIELARGGRYDYLLEAIGGRQIPGVGSLLLAENVIIAMQEQAGLRTRNKPKVFFIAVGDQAKKASVRHMSLLRSNGVVVIEMLGKKSLKTQLKFAEKTKTPITLLLGQKEVFEESLIMRDMETGAQETIVAAEVVDRVKKKFK</sequence>
<dbReference type="InterPro" id="IPR004154">
    <property type="entry name" value="Anticodon-bd"/>
</dbReference>
<dbReference type="GO" id="GO:0005737">
    <property type="term" value="C:cytoplasm"/>
    <property type="evidence" value="ECO:0007669"/>
    <property type="project" value="InterPro"/>
</dbReference>
<dbReference type="Pfam" id="PF03129">
    <property type="entry name" value="HGTP_anticodon"/>
    <property type="match status" value="1"/>
</dbReference>
<feature type="binding site" evidence="7">
    <location>
        <position position="131"/>
    </location>
    <ligand>
        <name>L-histidine</name>
        <dbReference type="ChEBI" id="CHEBI:57595"/>
    </ligand>
</feature>